<proteinExistence type="predicted"/>
<dbReference type="Proteomes" id="UP000265557">
    <property type="component" value="Chromosome"/>
</dbReference>
<organism evidence="1 2">
    <name type="scientific">Methanosarcina thermophila</name>
    <dbReference type="NCBI Taxonomy" id="2210"/>
    <lineage>
        <taxon>Archaea</taxon>
        <taxon>Methanobacteriati</taxon>
        <taxon>Methanobacteriota</taxon>
        <taxon>Stenosarchaea group</taxon>
        <taxon>Methanomicrobia</taxon>
        <taxon>Methanosarcinales</taxon>
        <taxon>Methanosarcinaceae</taxon>
        <taxon>Methanosarcina</taxon>
    </lineage>
</organism>
<accession>A0A3G9CQC0</accession>
<reference evidence="1 2" key="1">
    <citation type="submission" date="2016-09" db="EMBL/GenBank/DDBJ databases">
        <title>Complete Genome Sequence of Methanosarcina thermophila MT-1.</title>
        <authorList>
            <person name="Kouzuma A."/>
        </authorList>
    </citation>
    <scope>NUCLEOTIDE SEQUENCE [LARGE SCALE GENOMIC DNA]</scope>
    <source>
        <strain evidence="1 2">MT-1</strain>
    </source>
</reference>
<dbReference type="EMBL" id="AP017646">
    <property type="protein sequence ID" value="BAW28068.1"/>
    <property type="molecule type" value="Genomic_DNA"/>
</dbReference>
<gene>
    <name evidence="1" type="ORF">MESMT1_0138</name>
</gene>
<evidence type="ECO:0000313" key="2">
    <source>
        <dbReference type="Proteomes" id="UP000265557"/>
    </source>
</evidence>
<evidence type="ECO:0000313" key="1">
    <source>
        <dbReference type="EMBL" id="BAW28068.1"/>
    </source>
</evidence>
<dbReference type="AlphaFoldDB" id="A0A3G9CQC0"/>
<protein>
    <submittedName>
        <fullName evidence="1">Long chain acyl-coa synthetase</fullName>
    </submittedName>
</protein>
<name>A0A3G9CQC0_METTE</name>
<sequence>MKTTISNDKCFSTWAKQTCTNHLEILEHMRKSTDPMDRAIAKRIMQTAGAENID</sequence>